<dbReference type="SUPFAM" id="SSF81301">
    <property type="entry name" value="Nucleotidyltransferase"/>
    <property type="match status" value="1"/>
</dbReference>
<evidence type="ECO:0000313" key="2">
    <source>
        <dbReference type="Proteomes" id="UP000800035"/>
    </source>
</evidence>
<name>A0A6A5TLV6_9PLEO</name>
<keyword evidence="2" id="KW-1185">Reference proteome</keyword>
<gene>
    <name evidence="1" type="ORF">CC80DRAFT_537136</name>
</gene>
<dbReference type="EMBL" id="ML977001">
    <property type="protein sequence ID" value="KAF1953863.1"/>
    <property type="molecule type" value="Genomic_DNA"/>
</dbReference>
<protein>
    <submittedName>
        <fullName evidence="1">Uncharacterized protein</fullName>
    </submittedName>
</protein>
<dbReference type="OrthoDB" id="4499271at2759"/>
<organism evidence="1 2">
    <name type="scientific">Byssothecium circinans</name>
    <dbReference type="NCBI Taxonomy" id="147558"/>
    <lineage>
        <taxon>Eukaryota</taxon>
        <taxon>Fungi</taxon>
        <taxon>Dikarya</taxon>
        <taxon>Ascomycota</taxon>
        <taxon>Pezizomycotina</taxon>
        <taxon>Dothideomycetes</taxon>
        <taxon>Pleosporomycetidae</taxon>
        <taxon>Pleosporales</taxon>
        <taxon>Massarineae</taxon>
        <taxon>Massarinaceae</taxon>
        <taxon>Byssothecium</taxon>
    </lineage>
</organism>
<evidence type="ECO:0000313" key="1">
    <source>
        <dbReference type="EMBL" id="KAF1953863.1"/>
    </source>
</evidence>
<proteinExistence type="predicted"/>
<dbReference type="AlphaFoldDB" id="A0A6A5TLV6"/>
<reference evidence="1" key="1">
    <citation type="journal article" date="2020" name="Stud. Mycol.">
        <title>101 Dothideomycetes genomes: a test case for predicting lifestyles and emergence of pathogens.</title>
        <authorList>
            <person name="Haridas S."/>
            <person name="Albert R."/>
            <person name="Binder M."/>
            <person name="Bloem J."/>
            <person name="Labutti K."/>
            <person name="Salamov A."/>
            <person name="Andreopoulos B."/>
            <person name="Baker S."/>
            <person name="Barry K."/>
            <person name="Bills G."/>
            <person name="Bluhm B."/>
            <person name="Cannon C."/>
            <person name="Castanera R."/>
            <person name="Culley D."/>
            <person name="Daum C."/>
            <person name="Ezra D."/>
            <person name="Gonzalez J."/>
            <person name="Henrissat B."/>
            <person name="Kuo A."/>
            <person name="Liang C."/>
            <person name="Lipzen A."/>
            <person name="Lutzoni F."/>
            <person name="Magnuson J."/>
            <person name="Mondo S."/>
            <person name="Nolan M."/>
            <person name="Ohm R."/>
            <person name="Pangilinan J."/>
            <person name="Park H.-J."/>
            <person name="Ramirez L."/>
            <person name="Alfaro M."/>
            <person name="Sun H."/>
            <person name="Tritt A."/>
            <person name="Yoshinaga Y."/>
            <person name="Zwiers L.-H."/>
            <person name="Turgeon B."/>
            <person name="Goodwin S."/>
            <person name="Spatafora J."/>
            <person name="Crous P."/>
            <person name="Grigoriev I."/>
        </authorList>
    </citation>
    <scope>NUCLEOTIDE SEQUENCE</scope>
    <source>
        <strain evidence="1">CBS 675.92</strain>
    </source>
</reference>
<dbReference type="InterPro" id="IPR043519">
    <property type="entry name" value="NT_sf"/>
</dbReference>
<sequence length="180" mass="19600">MPDLSPSFVASIARALNSTQVPCVLWGHYLLNIHGVPSIIGSIDFVIPDDLLHVSIETLFKIGTLSPCLRGGLCPSSPQQRYSPPPAFHIHIDDSEVTANLYPQSKTLWFLPPLDGSLSSPRTAKLPLYLVVASDQTILPQRRPGRRSGVFSSTEYPVLLPRASPPCSCLVRSVFAAVRT</sequence>
<accession>A0A6A5TLV6</accession>
<dbReference type="Proteomes" id="UP000800035">
    <property type="component" value="Unassembled WGS sequence"/>
</dbReference>